<feature type="compositionally biased region" description="Basic and acidic residues" evidence="5">
    <location>
        <begin position="3372"/>
        <end position="3390"/>
    </location>
</feature>
<feature type="region of interest" description="Disordered" evidence="5">
    <location>
        <begin position="1030"/>
        <end position="1265"/>
    </location>
</feature>
<evidence type="ECO:0008006" key="10">
    <source>
        <dbReference type="Google" id="ProtNLM"/>
    </source>
</evidence>
<evidence type="ECO:0000313" key="9">
    <source>
        <dbReference type="Proteomes" id="UP000224006"/>
    </source>
</evidence>
<feature type="compositionally biased region" description="Low complexity" evidence="5">
    <location>
        <begin position="776"/>
        <end position="790"/>
    </location>
</feature>
<dbReference type="Pfam" id="PF13832">
    <property type="entry name" value="zf-HC5HC2H_2"/>
    <property type="match status" value="2"/>
</dbReference>
<feature type="region of interest" description="Disordered" evidence="5">
    <location>
        <begin position="4897"/>
        <end position="4939"/>
    </location>
</feature>
<dbReference type="InterPro" id="IPR011011">
    <property type="entry name" value="Znf_FYVE_PHD"/>
</dbReference>
<feature type="compositionally biased region" description="Basic and acidic residues" evidence="5">
    <location>
        <begin position="400"/>
        <end position="432"/>
    </location>
</feature>
<feature type="compositionally biased region" description="Basic and acidic residues" evidence="5">
    <location>
        <begin position="2364"/>
        <end position="2388"/>
    </location>
</feature>
<feature type="compositionally biased region" description="Acidic residues" evidence="5">
    <location>
        <begin position="4799"/>
        <end position="4811"/>
    </location>
</feature>
<feature type="compositionally biased region" description="Low complexity" evidence="5">
    <location>
        <begin position="252"/>
        <end position="267"/>
    </location>
</feature>
<feature type="compositionally biased region" description="Basic and acidic residues" evidence="5">
    <location>
        <begin position="5718"/>
        <end position="5733"/>
    </location>
</feature>
<dbReference type="Proteomes" id="UP000224006">
    <property type="component" value="Chromosome V"/>
</dbReference>
<feature type="compositionally biased region" description="Polar residues" evidence="5">
    <location>
        <begin position="3775"/>
        <end position="3784"/>
    </location>
</feature>
<keyword evidence="2 4" id="KW-0863">Zinc-finger</keyword>
<protein>
    <recommendedName>
        <fullName evidence="10">PHD-finger domain-containing protein</fullName>
    </recommendedName>
</protein>
<feature type="compositionally biased region" description="Basic residues" evidence="5">
    <location>
        <begin position="2579"/>
        <end position="2591"/>
    </location>
</feature>
<dbReference type="VEuPathDB" id="ToxoDB:BESB_062490"/>
<feature type="compositionally biased region" description="Gly residues" evidence="5">
    <location>
        <begin position="1112"/>
        <end position="1123"/>
    </location>
</feature>
<feature type="compositionally biased region" description="Basic and acidic residues" evidence="5">
    <location>
        <begin position="496"/>
        <end position="538"/>
    </location>
</feature>
<feature type="compositionally biased region" description="Low complexity" evidence="5">
    <location>
        <begin position="1777"/>
        <end position="1796"/>
    </location>
</feature>
<proteinExistence type="predicted"/>
<dbReference type="KEGG" id="bbes:BESB_062490"/>
<evidence type="ECO:0000256" key="3">
    <source>
        <dbReference type="ARBA" id="ARBA00022833"/>
    </source>
</evidence>
<feature type="region of interest" description="Disordered" evidence="5">
    <location>
        <begin position="4611"/>
        <end position="4630"/>
    </location>
</feature>
<dbReference type="SUPFAM" id="SSF57903">
    <property type="entry name" value="FYVE/PHD zinc finger"/>
    <property type="match status" value="2"/>
</dbReference>
<feature type="compositionally biased region" description="Basic and acidic residues" evidence="5">
    <location>
        <begin position="1984"/>
        <end position="1999"/>
    </location>
</feature>
<feature type="compositionally biased region" description="Low complexity" evidence="5">
    <location>
        <begin position="1514"/>
        <end position="1533"/>
    </location>
</feature>
<feature type="region of interest" description="Disordered" evidence="5">
    <location>
        <begin position="5718"/>
        <end position="5751"/>
    </location>
</feature>
<keyword evidence="9" id="KW-1185">Reference proteome</keyword>
<feature type="compositionally biased region" description="Low complexity" evidence="5">
    <location>
        <begin position="4262"/>
        <end position="4278"/>
    </location>
</feature>
<dbReference type="InterPro" id="IPR034732">
    <property type="entry name" value="EPHD"/>
</dbReference>
<dbReference type="InterPro" id="IPR019787">
    <property type="entry name" value="Znf_PHD-finger"/>
</dbReference>
<feature type="region of interest" description="Disordered" evidence="5">
    <location>
        <begin position="5473"/>
        <end position="5533"/>
    </location>
</feature>
<dbReference type="CDD" id="cd15571">
    <property type="entry name" value="ePHD"/>
    <property type="match status" value="2"/>
</dbReference>
<feature type="compositionally biased region" description="Low complexity" evidence="5">
    <location>
        <begin position="28"/>
        <end position="39"/>
    </location>
</feature>
<accession>A0A2A9MJ05</accession>
<feature type="compositionally biased region" description="Pro residues" evidence="5">
    <location>
        <begin position="1797"/>
        <end position="1806"/>
    </location>
</feature>
<feature type="region of interest" description="Disordered" evidence="5">
    <location>
        <begin position="2907"/>
        <end position="2955"/>
    </location>
</feature>
<feature type="region of interest" description="Disordered" evidence="5">
    <location>
        <begin position="2693"/>
        <end position="2725"/>
    </location>
</feature>
<gene>
    <name evidence="8" type="ORF">BESB_062490</name>
</gene>
<comment type="caution">
    <text evidence="8">The sequence shown here is derived from an EMBL/GenBank/DDBJ whole genome shotgun (WGS) entry which is preliminary data.</text>
</comment>
<feature type="compositionally biased region" description="Low complexity" evidence="5">
    <location>
        <begin position="665"/>
        <end position="676"/>
    </location>
</feature>
<feature type="compositionally biased region" description="Basic and acidic residues" evidence="5">
    <location>
        <begin position="630"/>
        <end position="645"/>
    </location>
</feature>
<feature type="compositionally biased region" description="Low complexity" evidence="5">
    <location>
        <begin position="3350"/>
        <end position="3362"/>
    </location>
</feature>
<feature type="compositionally biased region" description="Basic and acidic residues" evidence="5">
    <location>
        <begin position="857"/>
        <end position="889"/>
    </location>
</feature>
<dbReference type="CDD" id="cd15522">
    <property type="entry name" value="PHD_TAF3"/>
    <property type="match status" value="1"/>
</dbReference>
<dbReference type="InterPro" id="IPR050701">
    <property type="entry name" value="Histone_Mod_Regulator"/>
</dbReference>
<feature type="compositionally biased region" description="Low complexity" evidence="5">
    <location>
        <begin position="5482"/>
        <end position="5495"/>
    </location>
</feature>
<feature type="compositionally biased region" description="Basic and acidic residues" evidence="5">
    <location>
        <begin position="4440"/>
        <end position="4456"/>
    </location>
</feature>
<feature type="compositionally biased region" description="Polar residues" evidence="5">
    <location>
        <begin position="2152"/>
        <end position="2161"/>
    </location>
</feature>
<feature type="compositionally biased region" description="Basic and acidic residues" evidence="5">
    <location>
        <begin position="3185"/>
        <end position="3196"/>
    </location>
</feature>
<feature type="compositionally biased region" description="Low complexity" evidence="5">
    <location>
        <begin position="2907"/>
        <end position="2917"/>
    </location>
</feature>
<dbReference type="InterPro" id="IPR001965">
    <property type="entry name" value="Znf_PHD"/>
</dbReference>
<feature type="compositionally biased region" description="Basic and acidic residues" evidence="5">
    <location>
        <begin position="468"/>
        <end position="484"/>
    </location>
</feature>
<feature type="region of interest" description="Disordered" evidence="5">
    <location>
        <begin position="4520"/>
        <end position="4565"/>
    </location>
</feature>
<feature type="compositionally biased region" description="Basic and acidic residues" evidence="5">
    <location>
        <begin position="3211"/>
        <end position="3227"/>
    </location>
</feature>
<feature type="compositionally biased region" description="Acidic residues" evidence="5">
    <location>
        <begin position="4761"/>
        <end position="4771"/>
    </location>
</feature>
<dbReference type="GO" id="GO:0008270">
    <property type="term" value="F:zinc ion binding"/>
    <property type="evidence" value="ECO:0007669"/>
    <property type="project" value="UniProtKB-KW"/>
</dbReference>
<feature type="compositionally biased region" description="Polar residues" evidence="5">
    <location>
        <begin position="235"/>
        <end position="244"/>
    </location>
</feature>
<dbReference type="SMART" id="SM00249">
    <property type="entry name" value="PHD"/>
    <property type="match status" value="4"/>
</dbReference>
<dbReference type="GeneID" id="40311177"/>
<feature type="region of interest" description="Disordered" evidence="5">
    <location>
        <begin position="1892"/>
        <end position="2169"/>
    </location>
</feature>
<evidence type="ECO:0000256" key="5">
    <source>
        <dbReference type="SAM" id="MobiDB-lite"/>
    </source>
</evidence>
<feature type="region of interest" description="Disordered" evidence="5">
    <location>
        <begin position="4679"/>
        <end position="4852"/>
    </location>
</feature>
<feature type="compositionally biased region" description="Basic and acidic residues" evidence="5">
    <location>
        <begin position="3573"/>
        <end position="3617"/>
    </location>
</feature>
<feature type="compositionally biased region" description="Basic and acidic residues" evidence="5">
    <location>
        <begin position="832"/>
        <end position="843"/>
    </location>
</feature>
<feature type="region of interest" description="Disordered" evidence="5">
    <location>
        <begin position="2761"/>
        <end position="2794"/>
    </location>
</feature>
<feature type="compositionally biased region" description="Low complexity" evidence="5">
    <location>
        <begin position="808"/>
        <end position="822"/>
    </location>
</feature>
<feature type="compositionally biased region" description="Acidic residues" evidence="5">
    <location>
        <begin position="4522"/>
        <end position="4533"/>
    </location>
</feature>
<feature type="compositionally biased region" description="Basic and acidic residues" evidence="5">
    <location>
        <begin position="689"/>
        <end position="713"/>
    </location>
</feature>
<dbReference type="PROSITE" id="PS50016">
    <property type="entry name" value="ZF_PHD_2"/>
    <property type="match status" value="1"/>
</dbReference>
<dbReference type="InterPro" id="IPR013083">
    <property type="entry name" value="Znf_RING/FYVE/PHD"/>
</dbReference>
<evidence type="ECO:0000256" key="4">
    <source>
        <dbReference type="PROSITE-ProRule" id="PRU00146"/>
    </source>
</evidence>
<evidence type="ECO:0000313" key="8">
    <source>
        <dbReference type="EMBL" id="PFH35362.1"/>
    </source>
</evidence>
<dbReference type="GO" id="GO:0006357">
    <property type="term" value="P:regulation of transcription by RNA polymerase II"/>
    <property type="evidence" value="ECO:0007669"/>
    <property type="project" value="TreeGrafter"/>
</dbReference>
<feature type="compositionally biased region" description="Low complexity" evidence="5">
    <location>
        <begin position="1083"/>
        <end position="1098"/>
    </location>
</feature>
<feature type="region of interest" description="Disordered" evidence="5">
    <location>
        <begin position="3672"/>
        <end position="3794"/>
    </location>
</feature>
<dbReference type="PANTHER" id="PTHR13793:SF107">
    <property type="entry name" value="BROMODOMAIN-CONTAINING PROTEIN HOMOLOG"/>
    <property type="match status" value="1"/>
</dbReference>
<feature type="compositionally biased region" description="Low complexity" evidence="5">
    <location>
        <begin position="5519"/>
        <end position="5533"/>
    </location>
</feature>
<feature type="compositionally biased region" description="Low complexity" evidence="5">
    <location>
        <begin position="540"/>
        <end position="559"/>
    </location>
</feature>
<feature type="region of interest" description="Disordered" evidence="5">
    <location>
        <begin position="5336"/>
        <end position="5356"/>
    </location>
</feature>
<evidence type="ECO:0000259" key="7">
    <source>
        <dbReference type="PROSITE" id="PS51805"/>
    </source>
</evidence>
<feature type="compositionally biased region" description="Low complexity" evidence="5">
    <location>
        <begin position="1219"/>
        <end position="1252"/>
    </location>
</feature>
<feature type="compositionally biased region" description="Polar residues" evidence="5">
    <location>
        <begin position="3717"/>
        <end position="3734"/>
    </location>
</feature>
<feature type="region of interest" description="Disordered" evidence="5">
    <location>
        <begin position="752"/>
        <end position="918"/>
    </location>
</feature>
<feature type="region of interest" description="Disordered" evidence="5">
    <location>
        <begin position="1303"/>
        <end position="1324"/>
    </location>
</feature>
<feature type="region of interest" description="Disordered" evidence="5">
    <location>
        <begin position="2346"/>
        <end position="2414"/>
    </location>
</feature>
<feature type="compositionally biased region" description="Gly residues" evidence="5">
    <location>
        <begin position="1146"/>
        <end position="1157"/>
    </location>
</feature>
<feature type="region of interest" description="Disordered" evidence="5">
    <location>
        <begin position="3171"/>
        <end position="3649"/>
    </location>
</feature>
<feature type="compositionally biased region" description="Gly residues" evidence="5">
    <location>
        <begin position="15"/>
        <end position="27"/>
    </location>
</feature>
<reference evidence="8 9" key="1">
    <citation type="submission" date="2017-09" db="EMBL/GenBank/DDBJ databases">
        <title>Genome sequencing of Besnoitia besnoiti strain Bb-Ger1.</title>
        <authorList>
            <person name="Schares G."/>
            <person name="Venepally P."/>
            <person name="Lorenzi H.A."/>
        </authorList>
    </citation>
    <scope>NUCLEOTIDE SEQUENCE [LARGE SCALE GENOMIC DNA]</scope>
    <source>
        <strain evidence="8 9">Bb-Ger1</strain>
    </source>
</reference>
<feature type="region of interest" description="Disordered" evidence="5">
    <location>
        <begin position="5176"/>
        <end position="5251"/>
    </location>
</feature>
<dbReference type="RefSeq" id="XP_029219371.1">
    <property type="nucleotide sequence ID" value="XM_029364663.1"/>
</dbReference>
<feature type="compositionally biased region" description="Basic and acidic residues" evidence="5">
    <location>
        <begin position="3749"/>
        <end position="3761"/>
    </location>
</feature>
<feature type="compositionally biased region" description="Basic and acidic residues" evidence="5">
    <location>
        <begin position="4232"/>
        <end position="4245"/>
    </location>
</feature>
<feature type="compositionally biased region" description="Basic and acidic residues" evidence="5">
    <location>
        <begin position="3638"/>
        <end position="3649"/>
    </location>
</feature>
<feature type="region of interest" description="Disordered" evidence="5">
    <location>
        <begin position="2826"/>
        <end position="2862"/>
    </location>
</feature>
<feature type="region of interest" description="Disordered" evidence="5">
    <location>
        <begin position="5377"/>
        <end position="5401"/>
    </location>
</feature>
<feature type="compositionally biased region" description="Low complexity" evidence="5">
    <location>
        <begin position="2027"/>
        <end position="2038"/>
    </location>
</feature>
<feature type="compositionally biased region" description="Basic and acidic residues" evidence="5">
    <location>
        <begin position="1829"/>
        <end position="1846"/>
    </location>
</feature>
<feature type="compositionally biased region" description="Pro residues" evidence="5">
    <location>
        <begin position="1385"/>
        <end position="1397"/>
    </location>
</feature>
<feature type="region of interest" description="Disordered" evidence="5">
    <location>
        <begin position="4046"/>
        <end position="4097"/>
    </location>
</feature>
<feature type="compositionally biased region" description="Basic and acidic residues" evidence="5">
    <location>
        <begin position="2701"/>
        <end position="2715"/>
    </location>
</feature>
<keyword evidence="3" id="KW-0862">Zinc</keyword>
<feature type="compositionally biased region" description="Low complexity" evidence="5">
    <location>
        <begin position="3853"/>
        <end position="3893"/>
    </location>
</feature>
<feature type="domain" description="PHD-type" evidence="7">
    <location>
        <begin position="4902"/>
        <end position="5035"/>
    </location>
</feature>
<feature type="compositionally biased region" description="Basic and acidic residues" evidence="5">
    <location>
        <begin position="2066"/>
        <end position="2076"/>
    </location>
</feature>
<feature type="compositionally biased region" description="Gly residues" evidence="5">
    <location>
        <begin position="4904"/>
        <end position="4919"/>
    </location>
</feature>
<name>A0A2A9MJ05_BESBE</name>
<feature type="compositionally biased region" description="Low complexity" evidence="5">
    <location>
        <begin position="218"/>
        <end position="234"/>
    </location>
</feature>
<feature type="region of interest" description="Disordered" evidence="5">
    <location>
        <begin position="1375"/>
        <end position="1397"/>
    </location>
</feature>
<organism evidence="8 9">
    <name type="scientific">Besnoitia besnoiti</name>
    <name type="common">Apicomplexan protozoan</name>
    <dbReference type="NCBI Taxonomy" id="94643"/>
    <lineage>
        <taxon>Eukaryota</taxon>
        <taxon>Sar</taxon>
        <taxon>Alveolata</taxon>
        <taxon>Apicomplexa</taxon>
        <taxon>Conoidasida</taxon>
        <taxon>Coccidia</taxon>
        <taxon>Eucoccidiorida</taxon>
        <taxon>Eimeriorina</taxon>
        <taxon>Sarcocystidae</taxon>
        <taxon>Besnoitia</taxon>
    </lineage>
</organism>
<dbReference type="Gene3D" id="3.30.40.10">
    <property type="entry name" value="Zinc/RING finger domain, C3HC4 (zinc finger)"/>
    <property type="match status" value="4"/>
</dbReference>
<feature type="region of interest" description="Disordered" evidence="5">
    <location>
        <begin position="1"/>
        <end position="43"/>
    </location>
</feature>
<feature type="compositionally biased region" description="Low complexity" evidence="5">
    <location>
        <begin position="4196"/>
        <end position="4206"/>
    </location>
</feature>
<dbReference type="STRING" id="94643.A0A2A9MJ05"/>
<evidence type="ECO:0000256" key="1">
    <source>
        <dbReference type="ARBA" id="ARBA00022723"/>
    </source>
</evidence>
<feature type="compositionally biased region" description="Basic and acidic residues" evidence="5">
    <location>
        <begin position="4839"/>
        <end position="4852"/>
    </location>
</feature>
<feature type="compositionally biased region" description="Low complexity" evidence="5">
    <location>
        <begin position="143"/>
        <end position="154"/>
    </location>
</feature>
<keyword evidence="1" id="KW-0479">Metal-binding</keyword>
<feature type="compositionally biased region" description="Basic and acidic residues" evidence="5">
    <location>
        <begin position="3301"/>
        <end position="3311"/>
    </location>
</feature>
<feature type="region of interest" description="Disordered" evidence="5">
    <location>
        <begin position="1514"/>
        <end position="1537"/>
    </location>
</feature>
<feature type="domain" description="PHD-type" evidence="6">
    <location>
        <begin position="5649"/>
        <end position="5710"/>
    </location>
</feature>
<feature type="compositionally biased region" description="Low complexity" evidence="5">
    <location>
        <begin position="2000"/>
        <end position="2014"/>
    </location>
</feature>
<feature type="compositionally biased region" description="Polar residues" evidence="5">
    <location>
        <begin position="3912"/>
        <end position="3923"/>
    </location>
</feature>
<feature type="compositionally biased region" description="Basic and acidic residues" evidence="5">
    <location>
        <begin position="5211"/>
        <end position="5229"/>
    </location>
</feature>
<feature type="region of interest" description="Disordered" evidence="5">
    <location>
        <begin position="4188"/>
        <end position="4289"/>
    </location>
</feature>
<feature type="region of interest" description="Disordered" evidence="5">
    <location>
        <begin position="359"/>
        <end position="714"/>
    </location>
</feature>
<feature type="compositionally biased region" description="Basic and acidic residues" evidence="5">
    <location>
        <begin position="3436"/>
        <end position="3452"/>
    </location>
</feature>
<dbReference type="PROSITE" id="PS01359">
    <property type="entry name" value="ZF_PHD_1"/>
    <property type="match status" value="1"/>
</dbReference>
<feature type="compositionally biased region" description="Polar residues" evidence="5">
    <location>
        <begin position="5340"/>
        <end position="5356"/>
    </location>
</feature>
<feature type="region of interest" description="Disordered" evidence="5">
    <location>
        <begin position="5425"/>
        <end position="5445"/>
    </location>
</feature>
<feature type="region of interest" description="Disordered" evidence="5">
    <location>
        <begin position="2427"/>
        <end position="2465"/>
    </location>
</feature>
<dbReference type="InterPro" id="IPR019786">
    <property type="entry name" value="Zinc_finger_PHD-type_CS"/>
</dbReference>
<feature type="region of interest" description="Disordered" evidence="5">
    <location>
        <begin position="1772"/>
        <end position="1846"/>
    </location>
</feature>
<dbReference type="PROSITE" id="PS51805">
    <property type="entry name" value="EPHD"/>
    <property type="match status" value="1"/>
</dbReference>
<feature type="compositionally biased region" description="Acidic residues" evidence="5">
    <location>
        <begin position="578"/>
        <end position="591"/>
    </location>
</feature>
<feature type="compositionally biased region" description="Low complexity" evidence="5">
    <location>
        <begin position="3316"/>
        <end position="3336"/>
    </location>
</feature>
<evidence type="ECO:0000256" key="2">
    <source>
        <dbReference type="ARBA" id="ARBA00022771"/>
    </source>
</evidence>
<feature type="compositionally biased region" description="Basic and acidic residues" evidence="5">
    <location>
        <begin position="4743"/>
        <end position="4760"/>
    </location>
</feature>
<feature type="compositionally biased region" description="Low complexity" evidence="5">
    <location>
        <begin position="2849"/>
        <end position="2860"/>
    </location>
</feature>
<feature type="compositionally biased region" description="Basic and acidic residues" evidence="5">
    <location>
        <begin position="4812"/>
        <end position="4826"/>
    </location>
</feature>
<dbReference type="EMBL" id="NWUJ01000005">
    <property type="protein sequence ID" value="PFH35362.1"/>
    <property type="molecule type" value="Genomic_DNA"/>
</dbReference>
<feature type="compositionally biased region" description="Basic and acidic residues" evidence="5">
    <location>
        <begin position="5176"/>
        <end position="5189"/>
    </location>
</feature>
<feature type="compositionally biased region" description="Basic and acidic residues" evidence="5">
    <location>
        <begin position="4772"/>
        <end position="4789"/>
    </location>
</feature>
<feature type="compositionally biased region" description="Basic and acidic residues" evidence="5">
    <location>
        <begin position="592"/>
        <end position="614"/>
    </location>
</feature>
<feature type="compositionally biased region" description="Basic and acidic residues" evidence="5">
    <location>
        <begin position="3530"/>
        <end position="3544"/>
    </location>
</feature>
<feature type="region of interest" description="Disordered" evidence="5">
    <location>
        <begin position="4438"/>
        <end position="4489"/>
    </location>
</feature>
<feature type="compositionally biased region" description="Low complexity" evidence="5">
    <location>
        <begin position="3940"/>
        <end position="3951"/>
    </location>
</feature>
<feature type="compositionally biased region" description="Basic and acidic residues" evidence="5">
    <location>
        <begin position="1048"/>
        <end position="1063"/>
    </location>
</feature>
<feature type="region of interest" description="Disordered" evidence="5">
    <location>
        <begin position="135"/>
        <end position="337"/>
    </location>
</feature>
<sequence>MAGGSVQRAARQSRGRGGGGRAGGGNSGNADSSSGSLGDRAGCTDTEEERFWIEKDTEFFSAINPRLLALLHHHKHSSEAFLDAVLPYLRARSGAGAEDCAASAASTSGNEAKAHSVSLKVPVGEFVLQSWRGADASTPVPSRGDGACADAARGGNEGAGQSGDARSDGHAGRHPPSWPCRRRSTGEGKADSSSASSPSPPPHCASAGAVERRSQQLSEDAPSRADSAAPSWASTGPTTASQPVGPSEGEEAAAGRAASASRFFRSSCAVSGASPTDGDSPDDEQSASRRRAAPESASSACREGEEAMSSPASTACPAQTRAGLCARPPRKLVLERPSYSGETGKIVRHMWPANLLAELPASSLSPPPPLGQRQRPPSPCRQTACEDLRKAAAQAARLQRLQDRAAERRRRQEAEASRVHSEARSAADETDVRAAAPDATSPLSAGVPDQTARRREDAADATSSGGRAAERRGDEAREARRPEESAEEEAGSARNGKAEGSEQLERDKHPASAKDGEARESSSPVKRERTDSGQDGEIKAPGSAAPDASAPATSPSAAAPGGGQLVSAPYLESGACDDGYEGVADPEDTEETHDATAVEREREAGEELKRRGEGGGDETSATLSKPTAGDARDAARVGAETRHSTADGCQASSVKREADEKDDAANAARSASASPAGGYCPSSPNGQDCGDRASPRRSTSGEKRASSSQWKREEEEELFYLQMNRSRSIFSLLPGANDPSLLNSLHHRQLETHVRHQSRDLAMFSPSRDRSRHRAASAPRPSPAGRSTARLGRRGSCADEGNGRAGQSTPASPWFSSSAPSSPRKRGCGGVRARERERPRDAAGRPLRTSSLPETDVPVRRERSSHDRHDLRRGKDGRFAPLDDRRGSREASSAHGGGAGVAARDAAGARAAGREREVVQRMGSPLPGEVKRACLLDGGDDDQGEAGAAADGDFFVPTVNKKWNGSSRLPAFPTCRPPDAFVLSMLIPPNVRPSDFPADANAHGDVSAFLAVVMEAATTTAADWGVHAGFAPSTDAGALTEEEDREEGDGGVKMRDGQRKYAGDSDATLRSGPQSRVRGAGVASATGACAQQDAAAGVDAEDTTRVKEEGEASGGARGAGGGESEARPLTGQEEADGSAERLEVAGAGGGMRTVGGHGGRRRRRSSSASSCGGERKRGRSREERRKRTAGCAPPGSLPPRSSSGRFVRRDSQEAVQDDTASSRSSSPLSASSSCASSSSAAGCSSSATLLTSPRKRPRRRLPLPTILSGPVPAWIDCRDAPPAAWQEPQRQAAEQAAFLALNREPSTSGGGDVGGLLRRGTRPETQRTGPAACCCSPYSSPLPPSSAAPLPACASPPVGVGLTFVPSPQPALAAMPGSFGSPGHAQPPFPPPASCPQYTPAPYPQPSSCSPALPSGGPFIPAPSLPPFPPCAPPPIGHPPGLSMSCCSPPSQAFPSGYPPAGPCASPEPFSSPGPCPAVVPSPSSGGALAEAPLLHCVRAPAVDAAACASGVSSAETKRSSSSPPAGRASSPSSLPPAAPGFFGAPPGCPPVALSNSSVGACPRLPFPSFPASAPAPPGFPVLPSFPPSPFATYPPLLSPGPGAGPGDRVSGFPASSPFCPSSSSLASSLFPSPSPPIFPGLAAPFVPATRCASFLPFGGGIQKPETPSAPESCLPEPPPEVLVPPFFGASSSLKPFPPACCLYPAEIAESFRYSEKKQAMVPSGVRLELLRAQMTRVDSLHTFYANVDTGKRFFGERTFFEIAEENARRHDTGMQPLSFSSFPSPNTPTSPFFSPLAPPPGPSRAPSPSQGDTPKAGRKASTAKAARRGKEREERRKRAVEEERGRRDLEEKIKIHMHCRHLRIWTPGPACAHLSGAHRDLLLFCEEGAQSLPSPSKAHEGQATSAVAPPGFADEPRGPDSLPAPSSASVGARPSTPSAGDANCPTELSSGAQETAGRTDAPAATGGEANVTVAGDPSPPRELAFERSTDEPKQETGGRARPAAVARQGAATAEKGTPNAPGDGQEAAVAADAAVCEARADATPAGTADGVARKGETPDEMAPEGQREETGDERASGGNVECRMDNDEREENEGSDNLAARAKDALGMPNGGLHVKQNAGPEAAMEDGDLQEAGGRRSPHAAKEEGAQDAGSLSSSSQAGETADGSTIDRKELARQTALSGSPAAAAETTAVVPRANAVGAEVENLLWRFAALMDEKRAMCSRLLTSIQREKRPDWRAWAEVEDRMLRLYIEQSARSSLDTRHTYTLTQQSRDILRLRISCTSSGRLPPEWAERALCTVCGSGEDWDEDPIMFCDGCYQPVHFLCLGHRAVSSYEDFVKASTSRRQRRVAQAGGDNGLAPATARERGGGAKRDKKKAGANEKKERNNSRASQPTPAHRDLSGGGGGDAFGAPTGALGGAGAGCANGGGPRGDASGEGTSLDDGRASASAQSHAEGGAGGAKAGDAAAHTRRPLCGAGGFAFREDEEEWLCPVCEWLRKQLPQLDDELALAAIRLAAGPRSQDEAAECRASYVGWHFERLERFDSWVRPQLLALQYGDGRRRRAGKGRAHADAGGASGHGRKDHRPHHRRNDRGGGGAHCGDRAGANGSAGDQDGLTTLSPDAAYSVQELLAWPAVRVVADGGAGAYHAAHSSRSSTSRGSASCCRGPLAPGGDAALSPFPGTAVPSVAAVGSASASGARPDSRDEDGKTVRKADGGLGAPYSAPVRANGPKGCISSLAQTTLGARVLPFWTADENGSKHANRALGDRSPPLSLASAGIGGNGMQSAGGATPEFGDEDLRGGKGFQFVEQEGLPRAAPRLGECGRQAEADEPAAVARGATGAPGRERQAAAAGPLSGLSSLEDETTLPSHYIRRVAYAFSDSSGDEGPSGKDAETPILFCHYTSGAPTASSPSSAGGYRSLSQDEEGLGGLFPTAAGPRTRFRPSHPRSPACATTADSLPAAESPARAVVLRIPVCALCGYDAFCRGGGPARKTDKRGVWTHLRCALSLNATVTDRVSYEADESRSRLRCLFCHHQGPAPGQCGHAGCQRTYHVSCATATPGCMVDWDMGRPVIFCSQHAKNKAPTLILRKFQANREREAVKRREEDLPGEWRFGPGKGHLGVALQSLLFPNYDGVCGMFSDLLGVSSLQLPGAPSATTTTTDTRTPHALEGALARPCPHTASAQRREDSAIRDARLQQPRQSEAAPRNSKTREAEASRGKVDRAEGGGEAPQSRNFQAHSGEDVATMGDGEGVTPPAVAPPAGLEKDADDEDEVAFSRVSSVRRRRRVDDSEVDEVMEAPVEKTQDDKARGKTQACAQATGALASATAVAPSASRASEDESAEEEEGTGKSAAGSGGETSTNEVCMQDSRSGGRREDENEAEELQHAGDLRPSGAPHYGVAASSAAEEKNGCVSPRGEAPASCAVEANQSGGEGQVREGDKAARSGCRSDTDSQNARDAPAAVPGAPSGEHQRDSEAREGLEEREKRAADESNRPRVPAGVNEERSTTGPREMPPQRPEMEASLPASLKRGDAPDGRRERSDRANAVGSLSVEREAETGSVAPSGRSVSEACEERNAPRLEIEESSQHNCFSERSRDWERDRDGAESERKARKDDGGAEEDDARKRASRPRVSASVEARRSDDDACKAEEDVVVQLERDEDEERATALLWRLRAKGGSSGTLKGASLSHLARDSRAADLMRTPASRSDLKKHSESRALSSAAGTETPETQQSDARLRGQERSSSQADETQRSHQKVKSDADTPSDARPPVQSKPAASSSQSCLDSEVPASSYLRPPAGVYRQAVCFPSSFAASFSPPPSPYYEAGVWDRQQEKRAHPPPPLRSSPASREETAQSASQASAASRAPETAASGSISGATGATGVSGATGADASGAPPPHRKRRGRPPLARRSQGVTHQDLSSNRASDKERPSSSCVSYSRAAPGGAAPSSAAQDVGGGGRGGAPELVSTLSEEFVSSPFSPRGLHGSLCSVGSPSSEKRRLGRHFGPGRPTPLHLPDRGPGGRFLPRAQREKLAALYSAGAAGVPLAEGERPAAPSPSDAAQNAKASESLAADRRPAAVEPTAQRGGDEPDEETRELQARDEAMHQQRLRQVHTLCHLQSLAKERHRQLFGNDFALTGLLLGAPEAATLQGAFLPPSPAHGAGSPANCFAVKKVSGVIAERGAQLLASPRQTVEPVGAPGAESARSGARGDGGGAKETAASGLGGLAASESPSAKEGDQANKERGTAESSVGQEGEDAEGKEAFGAAGSAEAGNARAGASPSATSESPQEVGCRVASTECASGSLLAEEALAISSVASFSSPVDYLRLTTIKDWGLPQFTGDEKLFKCAFEDSKAAEVVGAETYDLFLARQGVQKEARLLDAVVDLLLFFSLRGACCAGPSPALLAFLAEGDHGASSLRGLAGLSLALGSGGGVSVAAPFGDREKRKRDEADRRRVWELAADDPEDGDKAEAATRGAEEDEPPRGSNSFFTKFCDWQEPMRALVDAVRQLGRDAEIDCRASVEDEAAKEDEEAQGGEAARRPLSKAEPLKPQCRRGSQEEDGKWRTTSPTCTFLERVRHFNKQQEDYIMVCSLCGSLGRHSRAAKSGAFANAVPDSPSGSGETPSAPAFASSSRNSAVAVVDLLTCRCCNVRVCRSCWNLTGRDAPPSFAVSSYLSSPKAGAHAAGLGTPNFPHGSRAAPTSLNSEAAARAGRLQRRRAWKATEKDEADEKADGEGGVLSLLGGKRERGEKAEDCGSGRDDREDEDEDEEREDRERHSRAERRRDAHAEDAEAPSVQEAKDDEDEGEEDDGTEDQKRTRAWRSEERGASMATRRRQLASVDREQPKKEERSQIDEDAEWTCLRCEAVLNARVPFRETRCILCSRIDGLLVRRIPEDTPVVTGSRKAGGGATGGASYGGPSSGRQSSQNTAHAHPADPPPERKEEQWVHWLCAEWLVPSRLASTASENIRSIPKLAFEKTCLYCGIQQGATLACCSNGFRCSASFHVSCARQLGCRMETQRRSLDQQIHRAYCLEHTTQINRKLMQQRLASLKPLSLQQRKDTWDLNRFFDPLQLLIADPVRAVTSLFVVGIQLDRAPPPSLSSFSAFVSTASLKLAGDRRRGWPSLSRVDGVAKADRERAPGKEDVDVLRGGAKKAGRCVGDESRLKRDSCEAALGRREEREGFAARRDSEDDEDAAALHGVRERKKKRRHETGEGRRAREGGDLERPAADGEGTNSPTTASVLTPGPPSPMHLEEQRELYCAGVAICDALYEQGRAFEDEALHLPPVSAAEAEAAREAYRVSDLPSPETLERRRLLQASALSGAFALTDALLADDDENETTTAGRTSRGNTVPTMSLESGAKRLRLSMSASASSFAGDSVSASAKERGGAGAGLSGSLPTRSGLRSSLAAASLAHAALLGEAPAGGPGRAHAANGDPLTPLGDCQKRMIDPAHLTWSPQESFRNPVVSLARLGPDSGAALSPEEAGGEPLPEPALTLSTDSEAEPPTSEGRGGARSDSPEGAGAPAGAPAPSGESLVELCARQSLPTLPPFLLRGRSTAARPLVGGATAAASASAMLASQSWYGGISAAASMAVAQAVQAVSGEGAGAQGGEANGEAEEAGKGEEALLDALTTRLQIGQPGQAQGEKQPIFCPICKGMYNELPDGGPRDGFAWVGCDCCERWYHWTCSGFNEENPPPDDCDWICWFCTIKIRKKEERERERQTQRLQAKEKNRSGVNTSRSRQLPRKRDRS</sequence>
<feature type="region of interest" description="Disordered" evidence="5">
    <location>
        <begin position="3810"/>
        <end position="4027"/>
    </location>
</feature>
<feature type="region of interest" description="Disordered" evidence="5">
    <location>
        <begin position="2562"/>
        <end position="2615"/>
    </location>
</feature>
<dbReference type="OrthoDB" id="332583at2759"/>
<feature type="compositionally biased region" description="Polar residues" evidence="5">
    <location>
        <begin position="5233"/>
        <end position="5242"/>
    </location>
</feature>
<evidence type="ECO:0000259" key="6">
    <source>
        <dbReference type="PROSITE" id="PS50016"/>
    </source>
</evidence>
<dbReference type="PANTHER" id="PTHR13793">
    <property type="entry name" value="PHD FINGER PROTEINS"/>
    <property type="match status" value="1"/>
</dbReference>
<feature type="compositionally biased region" description="Basic and acidic residues" evidence="5">
    <location>
        <begin position="3471"/>
        <end position="3495"/>
    </location>
</feature>
<feature type="compositionally biased region" description="Low complexity" evidence="5">
    <location>
        <begin position="901"/>
        <end position="911"/>
    </location>
</feature>